<dbReference type="SUPFAM" id="SSF54427">
    <property type="entry name" value="NTF2-like"/>
    <property type="match status" value="1"/>
</dbReference>
<keyword evidence="7" id="KW-0460">Magnesium</keyword>
<dbReference type="InParanoid" id="T0QNQ7"/>
<dbReference type="InterPro" id="IPR001849">
    <property type="entry name" value="PH_domain"/>
</dbReference>
<dbReference type="InterPro" id="IPR008271">
    <property type="entry name" value="Ser/Thr_kinase_AS"/>
</dbReference>
<keyword evidence="11" id="KW-1185">Reference proteome</keyword>
<dbReference type="Pfam" id="PF00069">
    <property type="entry name" value="Pkinase"/>
    <property type="match status" value="1"/>
</dbReference>
<keyword evidence="1 7" id="KW-0723">Serine/threonine-protein kinase</keyword>
<dbReference type="GO" id="GO:0004707">
    <property type="term" value="F:MAP kinase activity"/>
    <property type="evidence" value="ECO:0007669"/>
    <property type="project" value="UniProtKB-EC"/>
</dbReference>
<dbReference type="EC" id="2.7.11.24" evidence="7"/>
<keyword evidence="4 7" id="KW-0418">Kinase</keyword>
<evidence type="ECO:0000256" key="5">
    <source>
        <dbReference type="ARBA" id="ARBA00022840"/>
    </source>
</evidence>
<dbReference type="Gene3D" id="2.30.29.30">
    <property type="entry name" value="Pleckstrin-homology domain (PH domain)/Phosphotyrosine-binding domain (PTB)"/>
    <property type="match status" value="1"/>
</dbReference>
<feature type="domain" description="Protein kinase" evidence="9">
    <location>
        <begin position="584"/>
        <end position="878"/>
    </location>
</feature>
<dbReference type="PROSITE" id="PS00108">
    <property type="entry name" value="PROTEIN_KINASE_ST"/>
    <property type="match status" value="1"/>
</dbReference>
<dbReference type="AlphaFoldDB" id="T0QNQ7"/>
<reference evidence="10 11" key="1">
    <citation type="submission" date="2012-04" db="EMBL/GenBank/DDBJ databases">
        <title>The Genome Sequence of Saprolegnia declina VS20.</title>
        <authorList>
            <consortium name="The Broad Institute Genome Sequencing Platform"/>
            <person name="Russ C."/>
            <person name="Nusbaum C."/>
            <person name="Tyler B."/>
            <person name="van West P."/>
            <person name="Dieguez-Uribeondo J."/>
            <person name="de Bruijn I."/>
            <person name="Tripathy S."/>
            <person name="Jiang R."/>
            <person name="Young S.K."/>
            <person name="Zeng Q."/>
            <person name="Gargeya S."/>
            <person name="Fitzgerald M."/>
            <person name="Haas B."/>
            <person name="Abouelleil A."/>
            <person name="Alvarado L."/>
            <person name="Arachchi H.M."/>
            <person name="Berlin A."/>
            <person name="Chapman S.B."/>
            <person name="Goldberg J."/>
            <person name="Griggs A."/>
            <person name="Gujja S."/>
            <person name="Hansen M."/>
            <person name="Howarth C."/>
            <person name="Imamovic A."/>
            <person name="Larimer J."/>
            <person name="McCowen C."/>
            <person name="Montmayeur A."/>
            <person name="Murphy C."/>
            <person name="Neiman D."/>
            <person name="Pearson M."/>
            <person name="Priest M."/>
            <person name="Roberts A."/>
            <person name="Saif S."/>
            <person name="Shea T."/>
            <person name="Sisk P."/>
            <person name="Sykes S."/>
            <person name="Wortman J."/>
            <person name="Nusbaum C."/>
            <person name="Birren B."/>
        </authorList>
    </citation>
    <scope>NUCLEOTIDE SEQUENCE [LARGE SCALE GENOMIC DNA]</scope>
    <source>
        <strain evidence="10 11">VS20</strain>
    </source>
</reference>
<feature type="domain" description="PH" evidence="8">
    <location>
        <begin position="22"/>
        <end position="150"/>
    </location>
</feature>
<name>T0QNQ7_SAPDV</name>
<sequence length="934" mass="102060">MTEYPSSPVSPSATDRHLQALPLRWEGYLRKRGDWLPRWDTYYVVLSGVDLAYFDKSDMEKKVEYVQSNSISLPTSCGDMDISAALPKSTKAKQLKPRGVHVVVGVETESNGKTNHRITVTTSSKRTLHFTMDANLDFVIWKQMLLGALEQATLLAKRQPVGGPLPYPTPPYLVELPVMYASFGDICRRVGKFSLLLPCLDPGIVVTSNYPPSVPMAGTYHGLGATAGFLAYISILHTLVDVSQFRVTHIAREGDLAVITGKETITNTKNQRRYRQIWTHELRFGADGRVTHLNIVGDAIASSVAFSAHADGPMLSLPHDRDEGSSTCPPGTLRVVCAAAEVPKAKKAPHIKLGLYGFPHTILKAGASSRNLQQVTYATKPAKSVSPIYWAETLDLSFAGAVPGTTAFLYLEVWAPGLMGDEMLGVAKVNLAPYLGRPSSSSDEDIALGSIPTWFDLVAPEHVLAASSSTTSAKAKKASATLGKVQLSLVFLPKGIAPCSAVVASPASSVATTSSPPPILKRMSFDRLAALHEQSSASSTHDATSSSSSSSGRVLRQSLSELPDLDAMHTFTVSGTKFRVYTRYQLIRAVGHGAYGVVIAASDQVTGNAVAIKNIPKTFDDLIDAKRIVREIRLMRHLVHPHIVTVLDVMRPPSLARFEDTYIVTDLMETDLHRVIQSPERLDAEHIAYVTYQMLVALRFMHSASVLHRDVKPSNVLINRDCLVKLCDFGLARGLPQEDADSAVEVGALTEYVVTRWYRAPELLLSSKYSYPIDVWSVGCILVEMFTRKALFPGHDHVHQLQLIASTLGSPSPGELGFVTNEKAKRWMAKQTVQAPKDWKNDVAPSAPDDAIDLMKRLLAFDPTTRITIDDALAHPFLAPYREAASEGLASAPFDFAFEQHGDLLDKPALQRLIFEDVCHYHPEARAELDAATA</sequence>
<evidence type="ECO:0000256" key="1">
    <source>
        <dbReference type="ARBA" id="ARBA00022527"/>
    </source>
</evidence>
<dbReference type="InterPro" id="IPR032710">
    <property type="entry name" value="NTF2-like_dom_sf"/>
</dbReference>
<evidence type="ECO:0000256" key="3">
    <source>
        <dbReference type="ARBA" id="ARBA00022741"/>
    </source>
</evidence>
<dbReference type="InterPro" id="IPR000719">
    <property type="entry name" value="Prot_kinase_dom"/>
</dbReference>
<organism evidence="10 11">
    <name type="scientific">Saprolegnia diclina (strain VS20)</name>
    <dbReference type="NCBI Taxonomy" id="1156394"/>
    <lineage>
        <taxon>Eukaryota</taxon>
        <taxon>Sar</taxon>
        <taxon>Stramenopiles</taxon>
        <taxon>Oomycota</taxon>
        <taxon>Saprolegniomycetes</taxon>
        <taxon>Saprolegniales</taxon>
        <taxon>Saprolegniaceae</taxon>
        <taxon>Saprolegnia</taxon>
    </lineage>
</organism>
<dbReference type="OMA" id="KKHCYTV"/>
<dbReference type="CDD" id="cd07834">
    <property type="entry name" value="STKc_MAPK"/>
    <property type="match status" value="1"/>
</dbReference>
<dbReference type="FunFam" id="1.10.510.10:FF:000439">
    <property type="entry name" value="Mitogen-activated protein kinase"/>
    <property type="match status" value="1"/>
</dbReference>
<dbReference type="OrthoDB" id="68632at2759"/>
<dbReference type="InterPro" id="IPR011009">
    <property type="entry name" value="Kinase-like_dom_sf"/>
</dbReference>
<dbReference type="InterPro" id="IPR011993">
    <property type="entry name" value="PH-like_dom_sf"/>
</dbReference>
<dbReference type="eggNOG" id="KOG0660">
    <property type="taxonomic scope" value="Eukaryota"/>
</dbReference>
<accession>T0QNQ7</accession>
<keyword evidence="5 6" id="KW-0067">ATP-binding</keyword>
<evidence type="ECO:0000259" key="8">
    <source>
        <dbReference type="PROSITE" id="PS50003"/>
    </source>
</evidence>
<dbReference type="RefSeq" id="XP_008607021.1">
    <property type="nucleotide sequence ID" value="XM_008608799.1"/>
</dbReference>
<evidence type="ECO:0000256" key="4">
    <source>
        <dbReference type="ARBA" id="ARBA00022777"/>
    </source>
</evidence>
<comment type="activity regulation">
    <text evidence="7">Activated by threonine and tyrosine phosphorylation.</text>
</comment>
<dbReference type="PROSITE" id="PS00107">
    <property type="entry name" value="PROTEIN_KINASE_ATP"/>
    <property type="match status" value="1"/>
</dbReference>
<keyword evidence="3 6" id="KW-0547">Nucleotide-binding</keyword>
<dbReference type="GeneID" id="19943902"/>
<dbReference type="GO" id="GO:0005524">
    <property type="term" value="F:ATP binding"/>
    <property type="evidence" value="ECO:0007669"/>
    <property type="project" value="UniProtKB-UniRule"/>
</dbReference>
<evidence type="ECO:0000313" key="10">
    <source>
        <dbReference type="EMBL" id="EQC39749.1"/>
    </source>
</evidence>
<dbReference type="STRING" id="1156394.T0QNQ7"/>
<dbReference type="PANTHER" id="PTHR24055">
    <property type="entry name" value="MITOGEN-ACTIVATED PROTEIN KINASE"/>
    <property type="match status" value="1"/>
</dbReference>
<dbReference type="EMBL" id="JH767138">
    <property type="protein sequence ID" value="EQC39749.1"/>
    <property type="molecule type" value="Genomic_DNA"/>
</dbReference>
<dbReference type="InterPro" id="IPR050117">
    <property type="entry name" value="MAPK"/>
</dbReference>
<dbReference type="Gene3D" id="1.10.510.10">
    <property type="entry name" value="Transferase(Phosphotransferase) domain 1"/>
    <property type="match status" value="1"/>
</dbReference>
<dbReference type="InterPro" id="IPR003527">
    <property type="entry name" value="MAP_kinase_CS"/>
</dbReference>
<evidence type="ECO:0000313" key="11">
    <source>
        <dbReference type="Proteomes" id="UP000030762"/>
    </source>
</evidence>
<comment type="cofactor">
    <cofactor evidence="7">
        <name>Mg(2+)</name>
        <dbReference type="ChEBI" id="CHEBI:18420"/>
    </cofactor>
</comment>
<dbReference type="PROSITE" id="PS01351">
    <property type="entry name" value="MAPK"/>
    <property type="match status" value="1"/>
</dbReference>
<protein>
    <recommendedName>
        <fullName evidence="7">Mitogen-activated protein kinase</fullName>
        <ecNumber evidence="7">2.7.11.24</ecNumber>
    </recommendedName>
</protein>
<dbReference type="Pfam" id="PF00169">
    <property type="entry name" value="PH"/>
    <property type="match status" value="1"/>
</dbReference>
<evidence type="ECO:0000256" key="7">
    <source>
        <dbReference type="RuleBase" id="RU361165"/>
    </source>
</evidence>
<comment type="catalytic activity">
    <reaction evidence="7">
        <text>L-threonyl-[protein] + ATP = O-phospho-L-threonyl-[protein] + ADP + H(+)</text>
        <dbReference type="Rhea" id="RHEA:46608"/>
        <dbReference type="Rhea" id="RHEA-COMP:11060"/>
        <dbReference type="Rhea" id="RHEA-COMP:11605"/>
        <dbReference type="ChEBI" id="CHEBI:15378"/>
        <dbReference type="ChEBI" id="CHEBI:30013"/>
        <dbReference type="ChEBI" id="CHEBI:30616"/>
        <dbReference type="ChEBI" id="CHEBI:61977"/>
        <dbReference type="ChEBI" id="CHEBI:456216"/>
        <dbReference type="EC" id="2.7.11.24"/>
    </reaction>
</comment>
<dbReference type="VEuPathDB" id="FungiDB:SDRG_03175"/>
<feature type="binding site" evidence="6">
    <location>
        <position position="613"/>
    </location>
    <ligand>
        <name>ATP</name>
        <dbReference type="ChEBI" id="CHEBI:30616"/>
    </ligand>
</feature>
<dbReference type="InterPro" id="IPR017441">
    <property type="entry name" value="Protein_kinase_ATP_BS"/>
</dbReference>
<dbReference type="Gene3D" id="3.30.200.20">
    <property type="entry name" value="Phosphorylase Kinase, domain 1"/>
    <property type="match status" value="1"/>
</dbReference>
<dbReference type="PROSITE" id="PS50003">
    <property type="entry name" value="PH_DOMAIN"/>
    <property type="match status" value="1"/>
</dbReference>
<dbReference type="Proteomes" id="UP000030762">
    <property type="component" value="Unassembled WGS sequence"/>
</dbReference>
<evidence type="ECO:0000256" key="6">
    <source>
        <dbReference type="PROSITE-ProRule" id="PRU10141"/>
    </source>
</evidence>
<dbReference type="SUPFAM" id="SSF50729">
    <property type="entry name" value="PH domain-like"/>
    <property type="match status" value="1"/>
</dbReference>
<proteinExistence type="inferred from homology"/>
<comment type="similarity">
    <text evidence="7">Belongs to the protein kinase superfamily. Ser/Thr protein kinase family. MAP kinase subfamily.</text>
</comment>
<keyword evidence="2 7" id="KW-0808">Transferase</keyword>
<evidence type="ECO:0000259" key="9">
    <source>
        <dbReference type="PROSITE" id="PS50011"/>
    </source>
</evidence>
<dbReference type="SUPFAM" id="SSF56112">
    <property type="entry name" value="Protein kinase-like (PK-like)"/>
    <property type="match status" value="1"/>
</dbReference>
<dbReference type="PROSITE" id="PS50011">
    <property type="entry name" value="PROTEIN_KINASE_DOM"/>
    <property type="match status" value="1"/>
</dbReference>
<dbReference type="FunFam" id="3.30.200.20:FF:000046">
    <property type="entry name" value="Mitogen-activated protein kinase"/>
    <property type="match status" value="1"/>
</dbReference>
<gene>
    <name evidence="10" type="ORF">SDRG_03175</name>
</gene>
<dbReference type="SMART" id="SM00220">
    <property type="entry name" value="S_TKc"/>
    <property type="match status" value="1"/>
</dbReference>
<dbReference type="Gene3D" id="3.10.450.50">
    <property type="match status" value="1"/>
</dbReference>
<evidence type="ECO:0000256" key="2">
    <source>
        <dbReference type="ARBA" id="ARBA00022679"/>
    </source>
</evidence>